<dbReference type="FunFam" id="3.30.70.270:FF:000001">
    <property type="entry name" value="Diguanylate cyclase domain protein"/>
    <property type="match status" value="1"/>
</dbReference>
<dbReference type="SMART" id="SM00267">
    <property type="entry name" value="GGDEF"/>
    <property type="match status" value="1"/>
</dbReference>
<proteinExistence type="predicted"/>
<dbReference type="CDD" id="cd01949">
    <property type="entry name" value="GGDEF"/>
    <property type="match status" value="1"/>
</dbReference>
<evidence type="ECO:0000313" key="3">
    <source>
        <dbReference type="Proteomes" id="UP000010420"/>
    </source>
</evidence>
<keyword evidence="3" id="KW-1185">Reference proteome</keyword>
<dbReference type="InterPro" id="IPR029787">
    <property type="entry name" value="Nucleotide_cyclase"/>
</dbReference>
<dbReference type="InterPro" id="IPR050469">
    <property type="entry name" value="Diguanylate_Cyclase"/>
</dbReference>
<dbReference type="AlphaFoldDB" id="L1QLH4"/>
<dbReference type="Pfam" id="PF00990">
    <property type="entry name" value="GGDEF"/>
    <property type="match status" value="1"/>
</dbReference>
<dbReference type="GO" id="GO:0052621">
    <property type="term" value="F:diguanylate cyclase activity"/>
    <property type="evidence" value="ECO:0007669"/>
    <property type="project" value="TreeGrafter"/>
</dbReference>
<dbReference type="Gene3D" id="3.30.70.270">
    <property type="match status" value="1"/>
</dbReference>
<dbReference type="STRING" id="545697.HMPREF0216_00532"/>
<name>L1QLH4_9CLOT</name>
<sequence>MTKNKEHSISNCEYLNMMFDNVRIIDPIEKIIIKENNENQDLNKNCFNIWNRKNQCKNCISIRAYNENNSFIKIEFDGEKIYWVMAMPIKIDNNSYVIETVKDITDCNIIVNEKEKTAEEISFEINKMNKLIVTDDLTQCFNRRYIKERLPIDMRLAKRNKSNLSIAILDIDYFKLINDNYGHLVGDYILKEIVNLINNNIRVDLDWIARYGGEEFLLVFNNTSKETAVKLANRIRNIISDNIFKYDENEIKITVSVGIATMEEEIESMEKFIDIADKNLYNAKKNGRNLVV</sequence>
<dbReference type="PANTHER" id="PTHR45138">
    <property type="entry name" value="REGULATORY COMPONENTS OF SENSORY TRANSDUCTION SYSTEM"/>
    <property type="match status" value="1"/>
</dbReference>
<dbReference type="PATRIC" id="fig|545697.3.peg.527"/>
<dbReference type="EMBL" id="AMEZ01000016">
    <property type="protein sequence ID" value="EKY28829.1"/>
    <property type="molecule type" value="Genomic_DNA"/>
</dbReference>
<evidence type="ECO:0000259" key="1">
    <source>
        <dbReference type="PROSITE" id="PS50887"/>
    </source>
</evidence>
<reference evidence="2 3" key="1">
    <citation type="submission" date="2012-05" db="EMBL/GenBank/DDBJ databases">
        <authorList>
            <person name="Weinstock G."/>
            <person name="Sodergren E."/>
            <person name="Lobos E.A."/>
            <person name="Fulton L."/>
            <person name="Fulton R."/>
            <person name="Courtney L."/>
            <person name="Fronick C."/>
            <person name="O'Laughlin M."/>
            <person name="Godfrey J."/>
            <person name="Wilson R.M."/>
            <person name="Miner T."/>
            <person name="Farmer C."/>
            <person name="Delehaunty K."/>
            <person name="Cordes M."/>
            <person name="Minx P."/>
            <person name="Tomlinson C."/>
            <person name="Chen J."/>
            <person name="Wollam A."/>
            <person name="Pepin K.H."/>
            <person name="Bhonagiri V."/>
            <person name="Zhang X."/>
            <person name="Suruliraj S."/>
            <person name="Warren W."/>
            <person name="Mitreva M."/>
            <person name="Mardis E.R."/>
            <person name="Wilson R.K."/>
        </authorList>
    </citation>
    <scope>NUCLEOTIDE SEQUENCE [LARGE SCALE GENOMIC DNA]</scope>
    <source>
        <strain evidence="2 3">DSM 1785</strain>
    </source>
</reference>
<gene>
    <name evidence="2" type="ORF">HMPREF0216_00532</name>
</gene>
<dbReference type="eggNOG" id="COG3706">
    <property type="taxonomic scope" value="Bacteria"/>
</dbReference>
<dbReference type="Proteomes" id="UP000010420">
    <property type="component" value="Unassembled WGS sequence"/>
</dbReference>
<dbReference type="HOGENOM" id="CLU_000445_11_4_9"/>
<accession>L1QLH4</accession>
<dbReference type="PROSITE" id="PS50887">
    <property type="entry name" value="GGDEF"/>
    <property type="match status" value="1"/>
</dbReference>
<protein>
    <submittedName>
        <fullName evidence="2">Diguanylate cyclase domain protein</fullName>
    </submittedName>
</protein>
<organism evidence="2 3">
    <name type="scientific">Clostridium celatum DSM 1785</name>
    <dbReference type="NCBI Taxonomy" id="545697"/>
    <lineage>
        <taxon>Bacteria</taxon>
        <taxon>Bacillati</taxon>
        <taxon>Bacillota</taxon>
        <taxon>Clostridia</taxon>
        <taxon>Eubacteriales</taxon>
        <taxon>Clostridiaceae</taxon>
        <taxon>Clostridium</taxon>
    </lineage>
</organism>
<dbReference type="InterPro" id="IPR043128">
    <property type="entry name" value="Rev_trsase/Diguanyl_cyclase"/>
</dbReference>
<dbReference type="SUPFAM" id="SSF55073">
    <property type="entry name" value="Nucleotide cyclase"/>
    <property type="match status" value="1"/>
</dbReference>
<feature type="domain" description="GGDEF" evidence="1">
    <location>
        <begin position="162"/>
        <end position="292"/>
    </location>
</feature>
<evidence type="ECO:0000313" key="2">
    <source>
        <dbReference type="EMBL" id="EKY28829.1"/>
    </source>
</evidence>
<dbReference type="NCBIfam" id="TIGR00254">
    <property type="entry name" value="GGDEF"/>
    <property type="match status" value="1"/>
</dbReference>
<dbReference type="OrthoDB" id="9805474at2"/>
<dbReference type="InterPro" id="IPR000160">
    <property type="entry name" value="GGDEF_dom"/>
</dbReference>
<dbReference type="PANTHER" id="PTHR45138:SF9">
    <property type="entry name" value="DIGUANYLATE CYCLASE DGCM-RELATED"/>
    <property type="match status" value="1"/>
</dbReference>
<dbReference type="RefSeq" id="WP_005210713.1">
    <property type="nucleotide sequence ID" value="NZ_KB291610.1"/>
</dbReference>
<comment type="caution">
    <text evidence="2">The sequence shown here is derived from an EMBL/GenBank/DDBJ whole genome shotgun (WGS) entry which is preliminary data.</text>
</comment>